<dbReference type="EMBL" id="JBITLV010000002">
    <property type="protein sequence ID" value="MFI7586868.1"/>
    <property type="molecule type" value="Genomic_DNA"/>
</dbReference>
<evidence type="ECO:0000313" key="6">
    <source>
        <dbReference type="Proteomes" id="UP001612915"/>
    </source>
</evidence>
<dbReference type="InterPro" id="IPR042171">
    <property type="entry name" value="Acyl-CoA_hotdog"/>
</dbReference>
<evidence type="ECO:0000259" key="4">
    <source>
        <dbReference type="Pfam" id="PF13622"/>
    </source>
</evidence>
<feature type="domain" description="Acyl-CoA thioesterase-like N-terminal HotDog" evidence="4">
    <location>
        <begin position="40"/>
        <end position="120"/>
    </location>
</feature>
<dbReference type="InterPro" id="IPR025652">
    <property type="entry name" value="TesB_C"/>
</dbReference>
<name>A0ABW8ALK8_9ACTN</name>
<reference evidence="5 6" key="1">
    <citation type="submission" date="2024-10" db="EMBL/GenBank/DDBJ databases">
        <title>The Natural Products Discovery Center: Release of the First 8490 Sequenced Strains for Exploring Actinobacteria Biosynthetic Diversity.</title>
        <authorList>
            <person name="Kalkreuter E."/>
            <person name="Kautsar S.A."/>
            <person name="Yang D."/>
            <person name="Bader C.D."/>
            <person name="Teijaro C.N."/>
            <person name="Fluegel L."/>
            <person name="Davis C.M."/>
            <person name="Simpson J.R."/>
            <person name="Lauterbach L."/>
            <person name="Steele A.D."/>
            <person name="Gui C."/>
            <person name="Meng S."/>
            <person name="Li G."/>
            <person name="Viehrig K."/>
            <person name="Ye F."/>
            <person name="Su P."/>
            <person name="Kiefer A.F."/>
            <person name="Nichols A."/>
            <person name="Cepeda A.J."/>
            <person name="Yan W."/>
            <person name="Fan B."/>
            <person name="Jiang Y."/>
            <person name="Adhikari A."/>
            <person name="Zheng C.-J."/>
            <person name="Schuster L."/>
            <person name="Cowan T.M."/>
            <person name="Smanski M.J."/>
            <person name="Chevrette M.G."/>
            <person name="De Carvalho L.P.S."/>
            <person name="Shen B."/>
        </authorList>
    </citation>
    <scope>NUCLEOTIDE SEQUENCE [LARGE SCALE GENOMIC DNA]</scope>
    <source>
        <strain evidence="5 6">NPDC049639</strain>
    </source>
</reference>
<dbReference type="RefSeq" id="WP_398278763.1">
    <property type="nucleotide sequence ID" value="NZ_JBITLV010000002.1"/>
</dbReference>
<organism evidence="5 6">
    <name type="scientific">Spongisporangium articulatum</name>
    <dbReference type="NCBI Taxonomy" id="3362603"/>
    <lineage>
        <taxon>Bacteria</taxon>
        <taxon>Bacillati</taxon>
        <taxon>Actinomycetota</taxon>
        <taxon>Actinomycetes</taxon>
        <taxon>Kineosporiales</taxon>
        <taxon>Kineosporiaceae</taxon>
        <taxon>Spongisporangium</taxon>
    </lineage>
</organism>
<evidence type="ECO:0000259" key="3">
    <source>
        <dbReference type="Pfam" id="PF02551"/>
    </source>
</evidence>
<keyword evidence="2" id="KW-0378">Hydrolase</keyword>
<dbReference type="InterPro" id="IPR003703">
    <property type="entry name" value="Acyl_CoA_thio"/>
</dbReference>
<dbReference type="InterPro" id="IPR049449">
    <property type="entry name" value="TesB_ACOT8-like_N"/>
</dbReference>
<dbReference type="InterPro" id="IPR029069">
    <property type="entry name" value="HotDog_dom_sf"/>
</dbReference>
<sequence length="293" mass="32400">MDTIPDAADAQEAVKHILDVLTLTPDESEPDTFVASSYRPPWGRVFGGQVLAQSLLAAIRTAPEDRPVHSLHGYFLRPGDPDVPIVLQVDRLRDGRSFSARRTQALQNGKPILSMISSFQVPAEGLEHADEMPDVPGPDELPSLVDRFGHIEVPEVQHMLRTRPVDLRHVEGPLFIEPGPERVASQAVWMRTTAALPDDPVLHTAMLAFASDYSLLESVLRRHGLAWNSGLKTASLDHAMWFHRPARADEWLLYVQHSPTAQGGRGLAQGKLFTRDGTLVATTTQEGMMRPPR</sequence>
<feature type="domain" description="Acyl-CoA thioesterase 2 C-terminal" evidence="3">
    <location>
        <begin position="182"/>
        <end position="288"/>
    </location>
</feature>
<dbReference type="PANTHER" id="PTHR11066:SF34">
    <property type="entry name" value="ACYL-COENZYME A THIOESTERASE 8"/>
    <property type="match status" value="1"/>
</dbReference>
<dbReference type="SUPFAM" id="SSF54637">
    <property type="entry name" value="Thioesterase/thiol ester dehydrase-isomerase"/>
    <property type="match status" value="2"/>
</dbReference>
<accession>A0ABW8ALK8</accession>
<dbReference type="Pfam" id="PF02551">
    <property type="entry name" value="Acyl_CoA_thio"/>
    <property type="match status" value="1"/>
</dbReference>
<comment type="caution">
    <text evidence="5">The sequence shown here is derived from an EMBL/GenBank/DDBJ whole genome shotgun (WGS) entry which is preliminary data.</text>
</comment>
<dbReference type="CDD" id="cd03444">
    <property type="entry name" value="Thioesterase_II_repeat1"/>
    <property type="match status" value="1"/>
</dbReference>
<dbReference type="Pfam" id="PF13622">
    <property type="entry name" value="4HBT_3"/>
    <property type="match status" value="1"/>
</dbReference>
<dbReference type="Proteomes" id="UP001612915">
    <property type="component" value="Unassembled WGS sequence"/>
</dbReference>
<protein>
    <submittedName>
        <fullName evidence="5">Acyl-CoA thioesterase</fullName>
    </submittedName>
</protein>
<dbReference type="Gene3D" id="2.40.160.210">
    <property type="entry name" value="Acyl-CoA thioesterase, double hotdog domain"/>
    <property type="match status" value="1"/>
</dbReference>
<proteinExistence type="inferred from homology"/>
<gene>
    <name evidence="5" type="ORF">ACIB24_07315</name>
</gene>
<keyword evidence="6" id="KW-1185">Reference proteome</keyword>
<evidence type="ECO:0000256" key="2">
    <source>
        <dbReference type="ARBA" id="ARBA00022801"/>
    </source>
</evidence>
<comment type="similarity">
    <text evidence="1">Belongs to the C/M/P thioester hydrolase family.</text>
</comment>
<dbReference type="CDD" id="cd03445">
    <property type="entry name" value="Thioesterase_II_repeat2"/>
    <property type="match status" value="1"/>
</dbReference>
<dbReference type="PANTHER" id="PTHR11066">
    <property type="entry name" value="ACYL-COA THIOESTERASE"/>
    <property type="match status" value="1"/>
</dbReference>
<evidence type="ECO:0000313" key="5">
    <source>
        <dbReference type="EMBL" id="MFI7586868.1"/>
    </source>
</evidence>
<evidence type="ECO:0000256" key="1">
    <source>
        <dbReference type="ARBA" id="ARBA00006538"/>
    </source>
</evidence>